<dbReference type="PANTHER" id="PTHR33156">
    <property type="entry name" value="OS02G0230000 PROTEIN"/>
    <property type="match status" value="1"/>
</dbReference>
<dbReference type="EMBL" id="PKMF04000031">
    <property type="protein sequence ID" value="KAK7856981.1"/>
    <property type="molecule type" value="Genomic_DNA"/>
</dbReference>
<dbReference type="InterPro" id="IPR043459">
    <property type="entry name" value="NFD6/NOXY2-like"/>
</dbReference>
<comment type="caution">
    <text evidence="1">The sequence shown here is derived from an EMBL/GenBank/DDBJ whole genome shotgun (WGS) entry which is preliminary data.</text>
</comment>
<dbReference type="Gramene" id="rna-CFP56_08854">
    <property type="protein sequence ID" value="cds-POF12090.1"/>
    <property type="gene ID" value="gene-CFP56_08854"/>
</dbReference>
<evidence type="ECO:0000313" key="1">
    <source>
        <dbReference type="EMBL" id="KAK7856981.1"/>
    </source>
</evidence>
<dbReference type="PANTHER" id="PTHR33156:SF2">
    <property type="entry name" value="OS01G0738000 PROTEIN"/>
    <property type="match status" value="1"/>
</dbReference>
<reference evidence="1" key="3">
    <citation type="submission" date="2023-07" db="EMBL/GenBank/DDBJ databases">
        <title>An improved reference 1 genome and first organelle genomes of Quercus suber.</title>
        <authorList>
            <consortium name="Genosuber Consortium"/>
            <person name="Usie A."/>
            <person name="Serra O."/>
            <person name="Barros P."/>
        </authorList>
    </citation>
    <scope>NUCLEOTIDE SEQUENCE</scope>
    <source>
        <strain evidence="1">HL8</strain>
        <tissue evidence="1">Leaves</tissue>
    </source>
</reference>
<dbReference type="AlphaFoldDB" id="A0AAW0M0T8"/>
<reference evidence="1" key="2">
    <citation type="journal article" date="2018" name="Sci. Data">
        <title>The draft genome sequence of cork oak.</title>
        <authorList>
            <person name="Ramos A.M."/>
            <person name="Usie A."/>
            <person name="Barbosa P."/>
            <person name="Barros P.M."/>
            <person name="Capote T."/>
            <person name="Chaves I."/>
            <person name="Simoes F."/>
            <person name="Abreu I."/>
            <person name="Carrasquinho I."/>
            <person name="Faro C."/>
            <person name="Guimaraes J.B."/>
            <person name="Mendonca D."/>
            <person name="Nobrega F."/>
            <person name="Rodrigues L."/>
            <person name="Saibo N.J.M."/>
            <person name="Varela M.C."/>
            <person name="Egas C."/>
            <person name="Matos J."/>
            <person name="Miguel C.M."/>
            <person name="Oliveira M.M."/>
            <person name="Ricardo C.P."/>
            <person name="Goncalves S."/>
        </authorList>
    </citation>
    <scope>NUCLEOTIDE SEQUENCE [LARGE SCALE GENOMIC DNA]</scope>
    <source>
        <tissue evidence="1">Leaves</tissue>
    </source>
</reference>
<sequence length="112" mass="11680">MAANYARRTLQISSKTLLSCTSSLSSSSSSSTTFASKASRLSGLGLASVGPNSASRLSVHKRILSRLPVELSGVQQSLMPLHSVTASALLTSLLSVYNDNWGCLSEGFATTL</sequence>
<dbReference type="GO" id="GO:0005739">
    <property type="term" value="C:mitochondrion"/>
    <property type="evidence" value="ECO:0007669"/>
    <property type="project" value="TreeGrafter"/>
</dbReference>
<reference evidence="1" key="1">
    <citation type="submission" date="2017-12" db="EMBL/GenBank/DDBJ databases">
        <authorList>
            <person name="Barbosa P."/>
            <person name="Usie A."/>
            <person name="Ramos A.M."/>
        </authorList>
    </citation>
    <scope>NUCLEOTIDE SEQUENCE</scope>
    <source>
        <strain evidence="1">HL8</strain>
        <tissue evidence="1">Leaves</tissue>
    </source>
</reference>
<protein>
    <submittedName>
        <fullName evidence="1">Protein nuclear fusion defective 6</fullName>
    </submittedName>
</protein>
<gene>
    <name evidence="1" type="primary">NFD6_1</name>
    <name evidence="1" type="ORF">CFP56_020462</name>
</gene>
<name>A0AAW0M0T8_QUESU</name>
<accession>A0AAW0M0T8</accession>
<proteinExistence type="predicted"/>
<organism evidence="1">
    <name type="scientific">Quercus suber</name>
    <name type="common">Cork oak</name>
    <dbReference type="NCBI Taxonomy" id="58331"/>
    <lineage>
        <taxon>Eukaryota</taxon>
        <taxon>Viridiplantae</taxon>
        <taxon>Streptophyta</taxon>
        <taxon>Embryophyta</taxon>
        <taxon>Tracheophyta</taxon>
        <taxon>Spermatophyta</taxon>
        <taxon>Magnoliopsida</taxon>
        <taxon>eudicotyledons</taxon>
        <taxon>Gunneridae</taxon>
        <taxon>Pentapetalae</taxon>
        <taxon>rosids</taxon>
        <taxon>fabids</taxon>
        <taxon>Fagales</taxon>
        <taxon>Fagaceae</taxon>
        <taxon>Quercus</taxon>
    </lineage>
</organism>